<feature type="region of interest" description="Disordered" evidence="1">
    <location>
        <begin position="177"/>
        <end position="197"/>
    </location>
</feature>
<reference evidence="2 3" key="1">
    <citation type="journal article" date="2021" name="Elife">
        <title>Chloroplast acquisition without the gene transfer in kleptoplastic sea slugs, Plakobranchus ocellatus.</title>
        <authorList>
            <person name="Maeda T."/>
            <person name="Takahashi S."/>
            <person name="Yoshida T."/>
            <person name="Shimamura S."/>
            <person name="Takaki Y."/>
            <person name="Nagai Y."/>
            <person name="Toyoda A."/>
            <person name="Suzuki Y."/>
            <person name="Arimoto A."/>
            <person name="Ishii H."/>
            <person name="Satoh N."/>
            <person name="Nishiyama T."/>
            <person name="Hasebe M."/>
            <person name="Maruyama T."/>
            <person name="Minagawa J."/>
            <person name="Obokata J."/>
            <person name="Shigenobu S."/>
        </authorList>
    </citation>
    <scope>NUCLEOTIDE SEQUENCE [LARGE SCALE GENOMIC DNA]</scope>
</reference>
<evidence type="ECO:0000313" key="3">
    <source>
        <dbReference type="Proteomes" id="UP000735302"/>
    </source>
</evidence>
<name>A0AAV4ABF4_9GAST</name>
<evidence type="ECO:0000256" key="1">
    <source>
        <dbReference type="SAM" id="MobiDB-lite"/>
    </source>
</evidence>
<accession>A0AAV4ABF4</accession>
<proteinExistence type="predicted"/>
<evidence type="ECO:0000313" key="2">
    <source>
        <dbReference type="EMBL" id="GFO04212.1"/>
    </source>
</evidence>
<gene>
    <name evidence="2" type="ORF">PoB_003071700</name>
</gene>
<feature type="region of interest" description="Disordered" evidence="1">
    <location>
        <begin position="1"/>
        <end position="26"/>
    </location>
</feature>
<sequence>MQSVQPARSRQPTLIKGCSSKSGNFNPDRFKQKVRKAFKVADPQRVKVDSIVATWRQFRDYPLPCVGQTEVARGFKPSSSHHFQINENFSSLTLDRDIGCLKRTITSVSEDKKDKVEDITTPESEDNQHTSQSLSIKETSVCYHQSESCHNTSNSHLPKSLMTKAQAHKQNTCALVPEESPKSHTLPGVSKTSQGGKKATIFKKPNVYPVLMSAHAASQPSTMSGPATYTPPMSPLCGRVMAISDNVPSSPLPGHLGSSASLFSISSHDAAQLVRLVKNQPHDSRHCYFIHLKLRTLYSDEAIPGASIRKLPRLLNGIPLGAGFLSRDQVSEIRWRLVEGDWSTLTFLSCPLLRDEAEESRSLFRDRLVTQAQAVFGDITVRASITLSKCIDYHDDLVLNDIATNVGDGLQFKD</sequence>
<dbReference type="EMBL" id="BLXT01003738">
    <property type="protein sequence ID" value="GFO04212.1"/>
    <property type="molecule type" value="Genomic_DNA"/>
</dbReference>
<feature type="region of interest" description="Disordered" evidence="1">
    <location>
        <begin position="111"/>
        <end position="134"/>
    </location>
</feature>
<protein>
    <submittedName>
        <fullName evidence="2">Uncharacterized protein</fullName>
    </submittedName>
</protein>
<dbReference type="Proteomes" id="UP000735302">
    <property type="component" value="Unassembled WGS sequence"/>
</dbReference>
<dbReference type="AlphaFoldDB" id="A0AAV4ABF4"/>
<keyword evidence="3" id="KW-1185">Reference proteome</keyword>
<organism evidence="2 3">
    <name type="scientific">Plakobranchus ocellatus</name>
    <dbReference type="NCBI Taxonomy" id="259542"/>
    <lineage>
        <taxon>Eukaryota</taxon>
        <taxon>Metazoa</taxon>
        <taxon>Spiralia</taxon>
        <taxon>Lophotrochozoa</taxon>
        <taxon>Mollusca</taxon>
        <taxon>Gastropoda</taxon>
        <taxon>Heterobranchia</taxon>
        <taxon>Euthyneura</taxon>
        <taxon>Panpulmonata</taxon>
        <taxon>Sacoglossa</taxon>
        <taxon>Placobranchoidea</taxon>
        <taxon>Plakobranchidae</taxon>
        <taxon>Plakobranchus</taxon>
    </lineage>
</organism>
<feature type="compositionally biased region" description="Polar residues" evidence="1">
    <location>
        <begin position="1"/>
        <end position="12"/>
    </location>
</feature>
<comment type="caution">
    <text evidence="2">The sequence shown here is derived from an EMBL/GenBank/DDBJ whole genome shotgun (WGS) entry which is preliminary data.</text>
</comment>